<evidence type="ECO:0000256" key="1">
    <source>
        <dbReference type="SAM" id="SignalP"/>
    </source>
</evidence>
<dbReference type="RefSeq" id="WP_197442056.1">
    <property type="nucleotide sequence ID" value="NZ_CP036267.1"/>
</dbReference>
<dbReference type="InterPro" id="IPR008964">
    <property type="entry name" value="Invasin/intimin_cell_adhesion"/>
</dbReference>
<dbReference type="PANTHER" id="PTHR35889">
    <property type="entry name" value="CYCLOINULO-OLIGOSACCHARIDE FRUCTANOTRANSFERASE-RELATED"/>
    <property type="match status" value="1"/>
</dbReference>
<dbReference type="EMBL" id="CP036267">
    <property type="protein sequence ID" value="QDT31781.1"/>
    <property type="molecule type" value="Genomic_DNA"/>
</dbReference>
<name>A0A517QJG4_9PLAN</name>
<keyword evidence="1" id="KW-0732">Signal</keyword>
<dbReference type="KEGG" id="tpol:Mal48_10170"/>
<dbReference type="SUPFAM" id="SSF49373">
    <property type="entry name" value="Invasin/intimin cell-adhesion fragments"/>
    <property type="match status" value="1"/>
</dbReference>
<evidence type="ECO:0000313" key="3">
    <source>
        <dbReference type="EMBL" id="QDT31781.1"/>
    </source>
</evidence>
<feature type="domain" description="BIG2" evidence="2">
    <location>
        <begin position="22"/>
        <end position="103"/>
    </location>
</feature>
<dbReference type="Pfam" id="PF07587">
    <property type="entry name" value="PSD1"/>
    <property type="match status" value="1"/>
</dbReference>
<dbReference type="Proteomes" id="UP000315724">
    <property type="component" value="Chromosome"/>
</dbReference>
<evidence type="ECO:0000259" key="2">
    <source>
        <dbReference type="SMART" id="SM00635"/>
    </source>
</evidence>
<accession>A0A517QJG4</accession>
<feature type="chain" id="PRO_5022066912" description="BIG2 domain-containing protein" evidence="1">
    <location>
        <begin position="21"/>
        <end position="805"/>
    </location>
</feature>
<gene>
    <name evidence="3" type="ORF">Mal48_10170</name>
</gene>
<dbReference type="SMART" id="SM00635">
    <property type="entry name" value="BID_2"/>
    <property type="match status" value="2"/>
</dbReference>
<dbReference type="AlphaFoldDB" id="A0A517QJG4"/>
<protein>
    <recommendedName>
        <fullName evidence="2">BIG2 domain-containing protein</fullName>
    </recommendedName>
</protein>
<proteinExistence type="predicted"/>
<dbReference type="Pfam" id="PF07583">
    <property type="entry name" value="PSCyt2"/>
    <property type="match status" value="1"/>
</dbReference>
<keyword evidence="4" id="KW-1185">Reference proteome</keyword>
<dbReference type="Gene3D" id="2.60.40.1080">
    <property type="match status" value="2"/>
</dbReference>
<dbReference type="PANTHER" id="PTHR35889:SF3">
    <property type="entry name" value="F-BOX DOMAIN-CONTAINING PROTEIN"/>
    <property type="match status" value="1"/>
</dbReference>
<feature type="domain" description="BIG2" evidence="2">
    <location>
        <begin position="221"/>
        <end position="303"/>
    </location>
</feature>
<reference evidence="3 4" key="1">
    <citation type="submission" date="2019-02" db="EMBL/GenBank/DDBJ databases">
        <title>Deep-cultivation of Planctomycetes and their phenomic and genomic characterization uncovers novel biology.</title>
        <authorList>
            <person name="Wiegand S."/>
            <person name="Jogler M."/>
            <person name="Boedeker C."/>
            <person name="Pinto D."/>
            <person name="Vollmers J."/>
            <person name="Rivas-Marin E."/>
            <person name="Kohn T."/>
            <person name="Peeters S.H."/>
            <person name="Heuer A."/>
            <person name="Rast P."/>
            <person name="Oberbeckmann S."/>
            <person name="Bunk B."/>
            <person name="Jeske O."/>
            <person name="Meyerdierks A."/>
            <person name="Storesund J.E."/>
            <person name="Kallscheuer N."/>
            <person name="Luecker S."/>
            <person name="Lage O.M."/>
            <person name="Pohl T."/>
            <person name="Merkel B.J."/>
            <person name="Hornburger P."/>
            <person name="Mueller R.-W."/>
            <person name="Bruemmer F."/>
            <person name="Labrenz M."/>
            <person name="Spormann A.M."/>
            <person name="Op den Camp H."/>
            <person name="Overmann J."/>
            <person name="Amann R."/>
            <person name="Jetten M.S.M."/>
            <person name="Mascher T."/>
            <person name="Medema M.H."/>
            <person name="Devos D.P."/>
            <person name="Kaster A.-K."/>
            <person name="Ovreas L."/>
            <person name="Rohde M."/>
            <person name="Galperin M.Y."/>
            <person name="Jogler C."/>
        </authorList>
    </citation>
    <scope>NUCLEOTIDE SEQUENCE [LARGE SCALE GENOMIC DNA]</scope>
    <source>
        <strain evidence="3 4">Mal48</strain>
    </source>
</reference>
<dbReference type="InterPro" id="IPR011444">
    <property type="entry name" value="DUF1549"/>
</dbReference>
<dbReference type="InterPro" id="IPR022655">
    <property type="entry name" value="DUF1553"/>
</dbReference>
<evidence type="ECO:0000313" key="4">
    <source>
        <dbReference type="Proteomes" id="UP000315724"/>
    </source>
</evidence>
<dbReference type="InterPro" id="IPR003343">
    <property type="entry name" value="Big_2"/>
</dbReference>
<feature type="signal peptide" evidence="1">
    <location>
        <begin position="1"/>
        <end position="20"/>
    </location>
</feature>
<sequence length="805" mass="90396" precursor="true">MSRNMLLVTVFSMLASQAVAAELVELKVFPKEISLTTKRDFQSLVVEGVYSDGLTRDLTEKSDWKIADEKFISRNGTKIFPKADGETQLTVTAEGKTVQIPIKVTKSAEDRPVSFKLDVMPVITKAGCNTGSCHGAARGKDGFNLSLFGYDPDGDHFRITREQPGRRVDLAVPEASLLVEKSIGTVPHTGGKRFDADSKLCEVMVEWIANGTPVDPADQAHCTSIVMYPKQAVLDGTGEQQRLLVIGTYSDGTTRDVTSLAAFTTSNETAVTVSPDGVVTAGERGESFIMARFDIHTVGGQVLSLPKGLQYEERPFEPVNYIDELVGAKLKKLRLHPSELCSDEEFLRRVSIDLIGLTPTFEEYQAFLQDSDADKRTKKIDELLLRKEFTEVWVSKWAEWLMMRSSNQVSQKSVFLYYQWLVDQIANNVPIDKMVRDILSSSGGTFKTPQTNFYEIERDQLKVAENVAQIFMGMRIQCAQCHNHPFDRWTQNDYYDFAGFFSQIGRKRGEDYREQIIYNRGSGEVKHPVTQANSVPKFLGGIAPDVKGKDRREVVANWLASPENPFFAKNFANRIWHHFYGIGIVEEIDDVRISNPPSNPELLDALATKFTEYNYDMRKLIRDICMSKTYQRSTRRNESNATDENNFAHQTIRRIKAESMLDIVSHVTGTKDDFAKLPVGARAVQIADGATSTYFLTTFGRASRETACSCEVKMEPTLSQALHLMNGDTVNAKMKQGGLIKKLTADGLTPEQIVERFYIITLSRKPTPQELEALAPLYAEGTNVEQGLEDVFWALLNSREFLFNH</sequence>
<organism evidence="3 4">
    <name type="scientific">Thalassoglobus polymorphus</name>
    <dbReference type="NCBI Taxonomy" id="2527994"/>
    <lineage>
        <taxon>Bacteria</taxon>
        <taxon>Pseudomonadati</taxon>
        <taxon>Planctomycetota</taxon>
        <taxon>Planctomycetia</taxon>
        <taxon>Planctomycetales</taxon>
        <taxon>Planctomycetaceae</taxon>
        <taxon>Thalassoglobus</taxon>
    </lineage>
</organism>